<dbReference type="eggNOG" id="COG0457">
    <property type="taxonomic scope" value="Bacteria"/>
</dbReference>
<dbReference type="SMART" id="SM00530">
    <property type="entry name" value="HTH_XRE"/>
    <property type="match status" value="1"/>
</dbReference>
<dbReference type="KEGG" id="bbe:BBR47_07660"/>
<dbReference type="EMBL" id="AP008955">
    <property type="protein sequence ID" value="BAH41743.1"/>
    <property type="molecule type" value="Genomic_DNA"/>
</dbReference>
<dbReference type="SUPFAM" id="SSF47413">
    <property type="entry name" value="lambda repressor-like DNA-binding domains"/>
    <property type="match status" value="1"/>
</dbReference>
<reference evidence="2 3" key="1">
    <citation type="submission" date="2005-03" db="EMBL/GenBank/DDBJ databases">
        <title>Brevibacillus brevis strain 47, complete genome.</title>
        <authorList>
            <person name="Hosoyama A."/>
            <person name="Yamada R."/>
            <person name="Hongo Y."/>
            <person name="Terui Y."/>
            <person name="Ankai A."/>
            <person name="Masuyama W."/>
            <person name="Sekiguchi M."/>
            <person name="Takeda T."/>
            <person name="Asano K."/>
            <person name="Ohji S."/>
            <person name="Ichikawa N."/>
            <person name="Narita S."/>
            <person name="Aoki N."/>
            <person name="Miura H."/>
            <person name="Matsushita S."/>
            <person name="Sekigawa T."/>
            <person name="Yamagata H."/>
            <person name="Yoshikawa H."/>
            <person name="Udaka S."/>
            <person name="Tanikawa S."/>
            <person name="Fujita N."/>
        </authorList>
    </citation>
    <scope>NUCLEOTIDE SEQUENCE [LARGE SCALE GENOMIC DNA]</scope>
    <source>
        <strain evidence="3">47 / JCM 6285 / NBRC 100599</strain>
    </source>
</reference>
<dbReference type="InterPro" id="IPR011990">
    <property type="entry name" value="TPR-like_helical_dom_sf"/>
</dbReference>
<gene>
    <name evidence="2" type="ordered locus">BBR47_07660</name>
</gene>
<dbReference type="InterPro" id="IPR010982">
    <property type="entry name" value="Lambda_DNA-bd_dom_sf"/>
</dbReference>
<dbReference type="Pfam" id="PF13443">
    <property type="entry name" value="HTH_26"/>
    <property type="match status" value="1"/>
</dbReference>
<keyword evidence="3" id="KW-1185">Reference proteome</keyword>
<evidence type="ECO:0000259" key="1">
    <source>
        <dbReference type="SMART" id="SM00530"/>
    </source>
</evidence>
<accession>C0Z4L6</accession>
<protein>
    <recommendedName>
        <fullName evidence="1">HTH cro/C1-type domain-containing protein</fullName>
    </recommendedName>
</protein>
<dbReference type="CDD" id="cd00093">
    <property type="entry name" value="HTH_XRE"/>
    <property type="match status" value="1"/>
</dbReference>
<dbReference type="InterPro" id="IPR001387">
    <property type="entry name" value="Cro/C1-type_HTH"/>
</dbReference>
<name>C0Z4L6_BREBN</name>
<dbReference type="SUPFAM" id="SSF48452">
    <property type="entry name" value="TPR-like"/>
    <property type="match status" value="1"/>
</dbReference>
<sequence>MLRRSRFNMGQGKTVHRSLRSEVEHHLKERGYTLTKLGEITGINQGVLSDIFNRTPSRAMTIGHLDALAIAFNQAPGWLYELYVTECIVEGRVSRSRVVPYLIRCAEIGRQDCIELIVPILLDNQKNLSILFSVAEKLFTNGKRQESIPFYQLVIESEKDSHGDRFVMSQYRLFRAVQGGADSEKKWKAVVRFHPYRNRLPENYQLDALLQLANVCFTLHNWKEVERYADELRELATVIYNEEVQRWEIDGVRGILETERHLVVYYGQGFLLKGLALQLQERYEEAISYVQAYAELGWFEFRDDLAEMEIEKFRGWAKANNYTLNLLMGRTELLSEYVNHLANNPPEILAGMFTIMETANRFGLSVDDIVERFSKEIACFQDYKDPFSLTRHLHFRYHLAIYQLDKGRVAEGITETLRCLALASKMMEQEKFQSCVAMFWKYRHSASDQQIDEFQNILEGRNK</sequence>
<dbReference type="Proteomes" id="UP000001877">
    <property type="component" value="Chromosome"/>
</dbReference>
<feature type="domain" description="HTH cro/C1-type" evidence="1">
    <location>
        <begin position="22"/>
        <end position="79"/>
    </location>
</feature>
<evidence type="ECO:0000313" key="2">
    <source>
        <dbReference type="EMBL" id="BAH41743.1"/>
    </source>
</evidence>
<dbReference type="HOGENOM" id="CLU_046846_1_0_9"/>
<dbReference type="GO" id="GO:0003677">
    <property type="term" value="F:DNA binding"/>
    <property type="evidence" value="ECO:0007669"/>
    <property type="project" value="InterPro"/>
</dbReference>
<evidence type="ECO:0000313" key="3">
    <source>
        <dbReference type="Proteomes" id="UP000001877"/>
    </source>
</evidence>
<dbReference type="Gene3D" id="1.25.40.10">
    <property type="entry name" value="Tetratricopeptide repeat domain"/>
    <property type="match status" value="1"/>
</dbReference>
<proteinExistence type="predicted"/>
<organism evidence="2 3">
    <name type="scientific">Brevibacillus brevis (strain 47 / JCM 6285 / NBRC 100599)</name>
    <dbReference type="NCBI Taxonomy" id="358681"/>
    <lineage>
        <taxon>Bacteria</taxon>
        <taxon>Bacillati</taxon>
        <taxon>Bacillota</taxon>
        <taxon>Bacilli</taxon>
        <taxon>Bacillales</taxon>
        <taxon>Paenibacillaceae</taxon>
        <taxon>Brevibacillus</taxon>
    </lineage>
</organism>
<dbReference type="AlphaFoldDB" id="C0Z4L6"/>
<dbReference type="STRING" id="358681.BBR47_07660"/>